<gene>
    <name evidence="1" type="ORF">SFRICE_038815</name>
</gene>
<dbReference type="InterPro" id="IPR051177">
    <property type="entry name" value="CIK-Related_Protein"/>
</dbReference>
<dbReference type="Gene3D" id="3.30.200.20">
    <property type="entry name" value="Phosphorylase Kinase, domain 1"/>
    <property type="match status" value="1"/>
</dbReference>
<name>A0A2H1WV27_SPOFR</name>
<proteinExistence type="predicted"/>
<evidence type="ECO:0000313" key="1">
    <source>
        <dbReference type="EMBL" id="SOQ56925.1"/>
    </source>
</evidence>
<dbReference type="EMBL" id="ODYU01011286">
    <property type="protein sequence ID" value="SOQ56925.1"/>
    <property type="molecule type" value="Genomic_DNA"/>
</dbReference>
<dbReference type="AlphaFoldDB" id="A0A2H1WV27"/>
<dbReference type="PANTHER" id="PTHR12984:SF16">
    <property type="entry name" value="BLACK MATCH, ISOFORM H"/>
    <property type="match status" value="1"/>
</dbReference>
<protein>
    <submittedName>
        <fullName evidence="1">SFRICE_038815</fullName>
    </submittedName>
</protein>
<accession>A0A2H1WV27</accession>
<reference evidence="1" key="1">
    <citation type="submission" date="2016-07" db="EMBL/GenBank/DDBJ databases">
        <authorList>
            <person name="Bretaudeau A."/>
        </authorList>
    </citation>
    <scope>NUCLEOTIDE SEQUENCE</scope>
    <source>
        <strain evidence="1">Rice</strain>
        <tissue evidence="1">Whole body</tissue>
    </source>
</reference>
<organism evidence="1">
    <name type="scientific">Spodoptera frugiperda</name>
    <name type="common">Fall armyworm</name>
    <dbReference type="NCBI Taxonomy" id="7108"/>
    <lineage>
        <taxon>Eukaryota</taxon>
        <taxon>Metazoa</taxon>
        <taxon>Ecdysozoa</taxon>
        <taxon>Arthropoda</taxon>
        <taxon>Hexapoda</taxon>
        <taxon>Insecta</taxon>
        <taxon>Pterygota</taxon>
        <taxon>Neoptera</taxon>
        <taxon>Endopterygota</taxon>
        <taxon>Lepidoptera</taxon>
        <taxon>Glossata</taxon>
        <taxon>Ditrysia</taxon>
        <taxon>Noctuoidea</taxon>
        <taxon>Noctuidae</taxon>
        <taxon>Amphipyrinae</taxon>
        <taxon>Spodoptera</taxon>
    </lineage>
</organism>
<sequence>MSPQGSHELLTSVNYQECSVFVFDKRIAEKLYKPKRKDTMLDCMRHCVSTMEKWRHPKMLQIIHALEEGTTTLAFASEPVLASLANILAWHECNVLPGHAPPVMPHPITLGPPSAQQQILNSTPHLPPHAKEYFFLDIELRYGLLQVIILLLIPFSRICLTS</sequence>
<dbReference type="PANTHER" id="PTHR12984">
    <property type="entry name" value="SCY1-RELATED S/T PROTEIN KINASE-LIKE"/>
    <property type="match status" value="1"/>
</dbReference>